<dbReference type="Proteomes" id="UP000234275">
    <property type="component" value="Unassembled WGS sequence"/>
</dbReference>
<gene>
    <name evidence="2" type="ORF">P170DRAFT_459415</name>
</gene>
<evidence type="ECO:0000256" key="1">
    <source>
        <dbReference type="SAM" id="MobiDB-lite"/>
    </source>
</evidence>
<comment type="caution">
    <text evidence="2">The sequence shown here is derived from an EMBL/GenBank/DDBJ whole genome shotgun (WGS) entry which is preliminary data.</text>
</comment>
<evidence type="ECO:0000313" key="3">
    <source>
        <dbReference type="Proteomes" id="UP000234275"/>
    </source>
</evidence>
<accession>A0A2I2FT59</accession>
<dbReference type="SUPFAM" id="SSF56112">
    <property type="entry name" value="Protein kinase-like (PK-like)"/>
    <property type="match status" value="1"/>
</dbReference>
<proteinExistence type="predicted"/>
<dbReference type="STRING" id="1392250.A0A2I2FT59"/>
<dbReference type="InterPro" id="IPR011009">
    <property type="entry name" value="Kinase-like_dom_sf"/>
</dbReference>
<name>A0A2I2FT59_9EURO</name>
<dbReference type="AlphaFoldDB" id="A0A2I2FT59"/>
<keyword evidence="3" id="KW-1185">Reference proteome</keyword>
<organism evidence="2 3">
    <name type="scientific">Aspergillus steynii IBT 23096</name>
    <dbReference type="NCBI Taxonomy" id="1392250"/>
    <lineage>
        <taxon>Eukaryota</taxon>
        <taxon>Fungi</taxon>
        <taxon>Dikarya</taxon>
        <taxon>Ascomycota</taxon>
        <taxon>Pezizomycotina</taxon>
        <taxon>Eurotiomycetes</taxon>
        <taxon>Eurotiomycetidae</taxon>
        <taxon>Eurotiales</taxon>
        <taxon>Aspergillaceae</taxon>
        <taxon>Aspergillus</taxon>
        <taxon>Aspergillus subgen. Circumdati</taxon>
    </lineage>
</organism>
<dbReference type="RefSeq" id="XP_024699140.1">
    <property type="nucleotide sequence ID" value="XM_024851866.1"/>
</dbReference>
<dbReference type="VEuPathDB" id="FungiDB:P170DRAFT_459415"/>
<feature type="region of interest" description="Disordered" evidence="1">
    <location>
        <begin position="487"/>
        <end position="520"/>
    </location>
</feature>
<sequence length="520" mass="60102">MLDELAELRRQEKIWEQLKHAVSFTSRPLFPSDDQLDYITENVQGRPIYSEATLRNFERDTVDIFVKKIFKALQGDGSLSQEFDIKGQVTFYDHMDSQPTSTDHGRGEQVGQSQGARSRRRLNRRTDQFCVRIVAGERRTLVYAVEFKAPHKLILAELVFHAICLVAAVYTQIFSYMQDLGIQYGYIRTGEAFVFLHIPTDPTILQYSLYVPNQDVLTGDKSRFHQTAVDWYNTANKKLTEWEVKYLDVLRDIPEIIRKEPPPSNYRPSHWKREPKTHYTRSRARCDPDVSTPKGSPSEGSNSDEDRSMRPYCTMACIRGIVHRGPLNKNCPNLQQHSSPRHPMGPREFTYKLHCQLVQNRDQGFEILHICGRTGYTIVIKATTEEKPYSFHAKVNNYHRLQSLQGYQIPVCLGHFKPNSGIRLQKVISNENSDFFHKERDKCLAVLWSHGVVHKDKKWRNMLWDELTGRLVVIDLEDIEWIKQPRPLQPTSANSSGRHIAGVQQRKEGHRSSLPAACIS</sequence>
<evidence type="ECO:0000313" key="2">
    <source>
        <dbReference type="EMBL" id="PLB43838.1"/>
    </source>
</evidence>
<feature type="region of interest" description="Disordered" evidence="1">
    <location>
        <begin position="96"/>
        <end position="121"/>
    </location>
</feature>
<dbReference type="EMBL" id="MSFO01000010">
    <property type="protein sequence ID" value="PLB43838.1"/>
    <property type="molecule type" value="Genomic_DNA"/>
</dbReference>
<dbReference type="Gene3D" id="1.10.510.10">
    <property type="entry name" value="Transferase(Phosphotransferase) domain 1"/>
    <property type="match status" value="1"/>
</dbReference>
<dbReference type="OrthoDB" id="2156052at2759"/>
<feature type="region of interest" description="Disordered" evidence="1">
    <location>
        <begin position="258"/>
        <end position="307"/>
    </location>
</feature>
<dbReference type="GeneID" id="36559564"/>
<reference evidence="2 3" key="1">
    <citation type="submission" date="2016-12" db="EMBL/GenBank/DDBJ databases">
        <title>The genomes of Aspergillus section Nigri reveals drivers in fungal speciation.</title>
        <authorList>
            <consortium name="DOE Joint Genome Institute"/>
            <person name="Vesth T.C."/>
            <person name="Nybo J."/>
            <person name="Theobald S."/>
            <person name="Brandl J."/>
            <person name="Frisvad J.C."/>
            <person name="Nielsen K.F."/>
            <person name="Lyhne E.K."/>
            <person name="Kogle M.E."/>
            <person name="Kuo A."/>
            <person name="Riley R."/>
            <person name="Clum A."/>
            <person name="Nolan M."/>
            <person name="Lipzen A."/>
            <person name="Salamov A."/>
            <person name="Henrissat B."/>
            <person name="Wiebenga A."/>
            <person name="De Vries R.P."/>
            <person name="Grigoriev I.V."/>
            <person name="Mortensen U.H."/>
            <person name="Andersen M.R."/>
            <person name="Baker S.E."/>
        </authorList>
    </citation>
    <scope>NUCLEOTIDE SEQUENCE [LARGE SCALE GENOMIC DNA]</scope>
    <source>
        <strain evidence="2 3">IBT 23096</strain>
    </source>
</reference>
<protein>
    <submittedName>
        <fullName evidence="2">Uncharacterized protein</fullName>
    </submittedName>
</protein>